<dbReference type="AlphaFoldDB" id="A0A1Z4KFA7"/>
<sequence length="38" mass="4384">MSYPKKGSSNISYGYISKSFAKDQILVSKVFQDEYNFI</sequence>
<evidence type="ECO:0000313" key="1">
    <source>
        <dbReference type="EMBL" id="BAY67597.1"/>
    </source>
</evidence>
<accession>A0A1Z4KFA7</accession>
<dbReference type="Proteomes" id="UP000217507">
    <property type="component" value="Chromosome"/>
</dbReference>
<proteinExistence type="predicted"/>
<dbReference type="EMBL" id="AP018216">
    <property type="protein sequence ID" value="BAY67597.1"/>
    <property type="molecule type" value="Genomic_DNA"/>
</dbReference>
<gene>
    <name evidence="1" type="ORF">NIES23_03710</name>
</gene>
<organism evidence="1 2">
    <name type="scientific">Trichormus variabilis NIES-23</name>
    <dbReference type="NCBI Taxonomy" id="1973479"/>
    <lineage>
        <taxon>Bacteria</taxon>
        <taxon>Bacillati</taxon>
        <taxon>Cyanobacteriota</taxon>
        <taxon>Cyanophyceae</taxon>
        <taxon>Nostocales</taxon>
        <taxon>Nostocaceae</taxon>
        <taxon>Trichormus</taxon>
    </lineage>
</organism>
<name>A0A1Z4KFA7_ANAVA</name>
<reference evidence="1 2" key="1">
    <citation type="submission" date="2017-06" db="EMBL/GenBank/DDBJ databases">
        <title>Genome sequencing of cyanobaciteial culture collection at National Institute for Environmental Studies (NIES).</title>
        <authorList>
            <person name="Hirose Y."/>
            <person name="Shimura Y."/>
            <person name="Fujisawa T."/>
            <person name="Nakamura Y."/>
            <person name="Kawachi M."/>
        </authorList>
    </citation>
    <scope>NUCLEOTIDE SEQUENCE [LARGE SCALE GENOMIC DNA]</scope>
    <source>
        <strain evidence="1 2">NIES-23</strain>
    </source>
</reference>
<evidence type="ECO:0000313" key="2">
    <source>
        <dbReference type="Proteomes" id="UP000217507"/>
    </source>
</evidence>
<protein>
    <submittedName>
        <fullName evidence="1">Uncharacterized protein</fullName>
    </submittedName>
</protein>